<protein>
    <submittedName>
        <fullName evidence="1">Uncharacterized protein</fullName>
    </submittedName>
</protein>
<dbReference type="RefSeq" id="WP_277864815.1">
    <property type="nucleotide sequence ID" value="NZ_JARRAG010000008.1"/>
</dbReference>
<sequence length="82" mass="8873">MATRYEIVVRSDDGRHLASAIYHAPVDVAAVGDSVALGDHKISVLSREFVYTKDEEILVVNLIGRTIEAREPKAGVGGAWIP</sequence>
<evidence type="ECO:0000313" key="1">
    <source>
        <dbReference type="EMBL" id="MDG3008496.1"/>
    </source>
</evidence>
<organism evidence="1 2">
    <name type="scientific">Paludisphaera mucosa</name>
    <dbReference type="NCBI Taxonomy" id="3030827"/>
    <lineage>
        <taxon>Bacteria</taxon>
        <taxon>Pseudomonadati</taxon>
        <taxon>Planctomycetota</taxon>
        <taxon>Planctomycetia</taxon>
        <taxon>Isosphaerales</taxon>
        <taxon>Isosphaeraceae</taxon>
        <taxon>Paludisphaera</taxon>
    </lineage>
</organism>
<evidence type="ECO:0000313" key="2">
    <source>
        <dbReference type="Proteomes" id="UP001216907"/>
    </source>
</evidence>
<comment type="caution">
    <text evidence="1">The sequence shown here is derived from an EMBL/GenBank/DDBJ whole genome shotgun (WGS) entry which is preliminary data.</text>
</comment>
<accession>A0ABT6FLN6</accession>
<reference evidence="1 2" key="1">
    <citation type="submission" date="2023-03" db="EMBL/GenBank/DDBJ databases">
        <title>Paludisphaera mucosa sp. nov. a novel planctomycete from northern fen.</title>
        <authorList>
            <person name="Ivanova A."/>
        </authorList>
    </citation>
    <scope>NUCLEOTIDE SEQUENCE [LARGE SCALE GENOMIC DNA]</scope>
    <source>
        <strain evidence="1 2">Pla2</strain>
    </source>
</reference>
<dbReference type="Proteomes" id="UP001216907">
    <property type="component" value="Unassembled WGS sequence"/>
</dbReference>
<keyword evidence="2" id="KW-1185">Reference proteome</keyword>
<proteinExistence type="predicted"/>
<name>A0ABT6FLN6_9BACT</name>
<gene>
    <name evidence="1" type="ORF">PZE19_32425</name>
</gene>
<dbReference type="EMBL" id="JARRAG010000008">
    <property type="protein sequence ID" value="MDG3008496.1"/>
    <property type="molecule type" value="Genomic_DNA"/>
</dbReference>